<dbReference type="PATRIC" id="fig|1299334.3.peg.9152"/>
<feature type="region of interest" description="Disordered" evidence="1">
    <location>
        <begin position="56"/>
        <end position="102"/>
    </location>
</feature>
<dbReference type="EMBL" id="JAOB01000089">
    <property type="protein sequence ID" value="EUA09631.1"/>
    <property type="molecule type" value="Genomic_DNA"/>
</dbReference>
<feature type="compositionally biased region" description="Polar residues" evidence="1">
    <location>
        <begin position="72"/>
        <end position="87"/>
    </location>
</feature>
<sequence length="102" mass="10779">MGDRGVRRDPGRDIPMIRWRALHAAAALAAVCALVAAIAATPGAWAITPPPINTAAVPPDTVGPEQPMRPSTICQTPVCSRQATSPTRRPRGGYSTSRQRGR</sequence>
<comment type="caution">
    <text evidence="2">The sequence shown here is derived from an EMBL/GenBank/DDBJ whole genome shotgun (WGS) entry which is preliminary data.</text>
</comment>
<proteinExistence type="predicted"/>
<reference evidence="2" key="1">
    <citation type="submission" date="2014-01" db="EMBL/GenBank/DDBJ databases">
        <authorList>
            <person name="Brown-Elliot B."/>
            <person name="Wallace R."/>
            <person name="Lenaerts A."/>
            <person name="Ordway D."/>
            <person name="DeGroote M.A."/>
            <person name="Parker T."/>
            <person name="Sizemore C."/>
            <person name="Tallon L.J."/>
            <person name="Sadzewicz L.K."/>
            <person name="Sengamalay N."/>
            <person name="Fraser C.M."/>
            <person name="Hine E."/>
            <person name="Shefchek K.A."/>
            <person name="Das S.P."/>
            <person name="Tettelin H."/>
        </authorList>
    </citation>
    <scope>NUCLEOTIDE SEQUENCE [LARGE SCALE GENOMIC DNA]</scope>
    <source>
        <strain evidence="2">4042</strain>
    </source>
</reference>
<dbReference type="AlphaFoldDB" id="X7YS52"/>
<organism evidence="2">
    <name type="scientific">Mycobacterium xenopi 4042</name>
    <dbReference type="NCBI Taxonomy" id="1299334"/>
    <lineage>
        <taxon>Bacteria</taxon>
        <taxon>Bacillati</taxon>
        <taxon>Actinomycetota</taxon>
        <taxon>Actinomycetes</taxon>
        <taxon>Mycobacteriales</taxon>
        <taxon>Mycobacteriaceae</taxon>
        <taxon>Mycobacterium</taxon>
    </lineage>
</organism>
<dbReference type="PROSITE" id="PS51318">
    <property type="entry name" value="TAT"/>
    <property type="match status" value="1"/>
</dbReference>
<gene>
    <name evidence="2" type="ORF">I553_3715</name>
</gene>
<dbReference type="InterPro" id="IPR006311">
    <property type="entry name" value="TAT_signal"/>
</dbReference>
<evidence type="ECO:0000256" key="1">
    <source>
        <dbReference type="SAM" id="MobiDB-lite"/>
    </source>
</evidence>
<accession>X7YS52</accession>
<evidence type="ECO:0000313" key="2">
    <source>
        <dbReference type="EMBL" id="EUA09631.1"/>
    </source>
</evidence>
<protein>
    <submittedName>
        <fullName evidence="2">Peptidase S8 and S53, subtilisin, kexin, sedolisin domain protein</fullName>
    </submittedName>
</protein>
<name>X7YS52_MYCXE</name>